<sequence>MCKCRSHGTFLLFGLQSSHLNICYYHQDLHRRPLRPGSRPGFRYGRRALLLIGQGGAPMAGCGSRASAPSIFGAS</sequence>
<dbReference type="Proteomes" id="UP000623129">
    <property type="component" value="Unassembled WGS sequence"/>
</dbReference>
<name>A0A833V1Y5_9POAL</name>
<keyword evidence="2" id="KW-1185">Reference proteome</keyword>
<reference evidence="1" key="1">
    <citation type="submission" date="2020-01" db="EMBL/GenBank/DDBJ databases">
        <title>Genome sequence of Kobresia littledalei, the first chromosome-level genome in the family Cyperaceae.</title>
        <authorList>
            <person name="Qu G."/>
        </authorList>
    </citation>
    <scope>NUCLEOTIDE SEQUENCE</scope>
    <source>
        <strain evidence="1">C.B.Clarke</strain>
        <tissue evidence="1">Leaf</tissue>
    </source>
</reference>
<comment type="caution">
    <text evidence="1">The sequence shown here is derived from an EMBL/GenBank/DDBJ whole genome shotgun (WGS) entry which is preliminary data.</text>
</comment>
<organism evidence="1 2">
    <name type="scientific">Carex littledalei</name>
    <dbReference type="NCBI Taxonomy" id="544730"/>
    <lineage>
        <taxon>Eukaryota</taxon>
        <taxon>Viridiplantae</taxon>
        <taxon>Streptophyta</taxon>
        <taxon>Embryophyta</taxon>
        <taxon>Tracheophyta</taxon>
        <taxon>Spermatophyta</taxon>
        <taxon>Magnoliopsida</taxon>
        <taxon>Liliopsida</taxon>
        <taxon>Poales</taxon>
        <taxon>Cyperaceae</taxon>
        <taxon>Cyperoideae</taxon>
        <taxon>Cariceae</taxon>
        <taxon>Carex</taxon>
        <taxon>Carex subgen. Euthyceras</taxon>
    </lineage>
</organism>
<gene>
    <name evidence="1" type="ORF">FCM35_KLT22089</name>
</gene>
<dbReference type="EMBL" id="SWLB01000072">
    <property type="protein sequence ID" value="KAF3320277.1"/>
    <property type="molecule type" value="Genomic_DNA"/>
</dbReference>
<evidence type="ECO:0000313" key="1">
    <source>
        <dbReference type="EMBL" id="KAF3320277.1"/>
    </source>
</evidence>
<dbReference type="OrthoDB" id="580676at2759"/>
<proteinExistence type="predicted"/>
<accession>A0A833V1Y5</accession>
<evidence type="ECO:0000313" key="2">
    <source>
        <dbReference type="Proteomes" id="UP000623129"/>
    </source>
</evidence>
<dbReference type="AlphaFoldDB" id="A0A833V1Y5"/>
<protein>
    <submittedName>
        <fullName evidence="1">Uncharacterized protein</fullName>
    </submittedName>
</protein>